<sequence>MLTTANVHNSKVAPVLFQDIEDQHVLFSIADAVYDSQHPYHNADMCDIFLVNLINLRNGQQIKSSNRRVLSYLITTIFGKQSMKEPGKIE</sequence>
<name>A0A9W3KL55_BACTU</name>
<evidence type="ECO:0000313" key="1">
    <source>
        <dbReference type="EMBL" id="AHA75597.1"/>
    </source>
</evidence>
<proteinExistence type="predicted"/>
<protein>
    <submittedName>
        <fullName evidence="1">Uncharacterized protein</fullName>
    </submittedName>
</protein>
<geneLocation type="plasmid" evidence="1 2">
    <name>pBMB0232</name>
</geneLocation>
<dbReference type="AlphaFoldDB" id="A0A9W3KL55"/>
<dbReference type="EMBL" id="CP005939">
    <property type="protein sequence ID" value="AHA75597.1"/>
    <property type="molecule type" value="Genomic_DNA"/>
</dbReference>
<dbReference type="KEGG" id="bthu:YBT1518_32867"/>
<reference evidence="1 2" key="1">
    <citation type="submission" date="2013-05" db="EMBL/GenBank/DDBJ databases">
        <title>Complete genome sequence of Bacillus thuringiensis YBT-1518, a typical strain with high toxicity to nematode.</title>
        <authorList>
            <person name="Wang P."/>
            <person name="Zhang C."/>
            <person name="Guo M."/>
            <person name="Guo S."/>
            <person name="Zhu Y."/>
            <person name="Zheng J."/>
            <person name="Zhu L."/>
            <person name="Ruan L."/>
            <person name="Peng D."/>
            <person name="Sun M."/>
        </authorList>
    </citation>
    <scope>NUCLEOTIDE SEQUENCE [LARGE SCALE GENOMIC DNA]</scope>
    <source>
        <strain evidence="1 2">YBT-1518</strain>
        <plasmid evidence="1 2">pBMB0232</plasmid>
    </source>
</reference>
<dbReference type="Proteomes" id="UP000018566">
    <property type="component" value="Plasmid pBMB0232"/>
</dbReference>
<accession>A0A9W3KL55</accession>
<organism evidence="1 2">
    <name type="scientific">Bacillus thuringiensis YBT-1518</name>
    <dbReference type="NCBI Taxonomy" id="529122"/>
    <lineage>
        <taxon>Bacteria</taxon>
        <taxon>Bacillati</taxon>
        <taxon>Bacillota</taxon>
        <taxon>Bacilli</taxon>
        <taxon>Bacillales</taxon>
        <taxon>Bacillaceae</taxon>
        <taxon>Bacillus</taxon>
        <taxon>Bacillus cereus group</taxon>
    </lineage>
</organism>
<keyword evidence="1" id="KW-0614">Plasmid</keyword>
<gene>
    <name evidence="1" type="ORF">YBT1518_32867</name>
</gene>
<evidence type="ECO:0000313" key="2">
    <source>
        <dbReference type="Proteomes" id="UP000018566"/>
    </source>
</evidence>